<reference evidence="3" key="1">
    <citation type="submission" date="2020-04" db="EMBL/GenBank/DDBJ databases">
        <authorList>
            <person name="Alioto T."/>
            <person name="Alioto T."/>
            <person name="Gomez Garrido J."/>
        </authorList>
    </citation>
    <scope>NUCLEOTIDE SEQUENCE</scope>
    <source>
        <strain evidence="3">A484AB</strain>
    </source>
</reference>
<comment type="caution">
    <text evidence="3">The sequence shown here is derived from an EMBL/GenBank/DDBJ whole genome shotgun (WGS) entry which is preliminary data.</text>
</comment>
<keyword evidence="4" id="KW-1185">Reference proteome</keyword>
<organism evidence="3 4">
    <name type="scientific">Paramuricea clavata</name>
    <name type="common">Red gorgonian</name>
    <name type="synonym">Violescent sea-whip</name>
    <dbReference type="NCBI Taxonomy" id="317549"/>
    <lineage>
        <taxon>Eukaryota</taxon>
        <taxon>Metazoa</taxon>
        <taxon>Cnidaria</taxon>
        <taxon>Anthozoa</taxon>
        <taxon>Octocorallia</taxon>
        <taxon>Malacalcyonacea</taxon>
        <taxon>Plexauridae</taxon>
        <taxon>Paramuricea</taxon>
    </lineage>
</organism>
<sequence>MATFSRSKTKRSTSPLRKSAPGSLLKSSSRDLRTSSSRGLAASFDTSRKMGLSTGELSKIENEYIRNLQQQIYFLELEANYLRDQAKKATVIPPRVTEEAEKMMRKLRTLQSELDNRITDLAKQESAIRVLEDERETAIRKLRDAEETHAHEKKQLVNELVSLKKCKDSSERESSRREVHVKQVETEANKGLDALREAEERIAMLRTQLNDKTEEFSRCRVQLEESRSECLKYQTQLREMEERFFQSDVKTKEEVGRELREEIRQLRLEARQKEINSQQDRTLRTKIQEDCTSLIKENAALAAQVVELRKQIDADRAHQDEKVVRRQANIQELVATKDSERRLQHELQVTKEQLRSEQMKYREATQKLTREEQNAIHVRLSKTKLKSNVEELQSLNTIQNDENITLQRDKLLLTDEICDLQSKLDDKNEELIDLKTRLHDAESRCSQLESKVKMQKNLESIKWEEFHKMANTMSQFSRSMSPRKEREVDYDD</sequence>
<keyword evidence="1" id="KW-0175">Coiled coil</keyword>
<dbReference type="AlphaFoldDB" id="A0A7D9HL37"/>
<feature type="coiled-coil region" evidence="1">
    <location>
        <begin position="424"/>
        <end position="458"/>
    </location>
</feature>
<evidence type="ECO:0000256" key="2">
    <source>
        <dbReference type="SAM" id="MobiDB-lite"/>
    </source>
</evidence>
<feature type="coiled-coil region" evidence="1">
    <location>
        <begin position="340"/>
        <end position="374"/>
    </location>
</feature>
<evidence type="ECO:0000313" key="3">
    <source>
        <dbReference type="EMBL" id="CAB3986479.1"/>
    </source>
</evidence>
<gene>
    <name evidence="3" type="ORF">PACLA_8A082495</name>
</gene>
<evidence type="ECO:0000256" key="1">
    <source>
        <dbReference type="SAM" id="Coils"/>
    </source>
</evidence>
<dbReference type="Proteomes" id="UP001152795">
    <property type="component" value="Unassembled WGS sequence"/>
</dbReference>
<feature type="region of interest" description="Disordered" evidence="2">
    <location>
        <begin position="1"/>
        <end position="40"/>
    </location>
</feature>
<name>A0A7D9HL37_PARCT</name>
<proteinExistence type="predicted"/>
<feature type="compositionally biased region" description="Low complexity" evidence="2">
    <location>
        <begin position="1"/>
        <end position="27"/>
    </location>
</feature>
<accession>A0A7D9HL37</accession>
<protein>
    <submittedName>
        <fullName evidence="3">Uncharacterized protein</fullName>
    </submittedName>
</protein>
<feature type="coiled-coil region" evidence="1">
    <location>
        <begin position="121"/>
        <end position="311"/>
    </location>
</feature>
<dbReference type="EMBL" id="CACRXK020001020">
    <property type="protein sequence ID" value="CAB3986479.1"/>
    <property type="molecule type" value="Genomic_DNA"/>
</dbReference>
<evidence type="ECO:0000313" key="4">
    <source>
        <dbReference type="Proteomes" id="UP001152795"/>
    </source>
</evidence>
<dbReference type="OrthoDB" id="2130396at2759"/>